<evidence type="ECO:0000313" key="21">
    <source>
        <dbReference type="Proteomes" id="UP001501425"/>
    </source>
</evidence>
<reference evidence="19" key="2">
    <citation type="submission" date="2023-12" db="EMBL/GenBank/DDBJ databases">
        <authorList>
            <person name="Sun Q."/>
            <person name="Inoue M."/>
        </authorList>
    </citation>
    <scope>NUCLEOTIDE SEQUENCE</scope>
    <source>
        <strain evidence="19">JCM 14265</strain>
    </source>
</reference>
<comment type="cofactor">
    <cofactor evidence="15">
        <name>[2Fe-2S] cluster</name>
        <dbReference type="ChEBI" id="CHEBI:190135"/>
    </cofactor>
    <text evidence="15">Binds 1 [2Fe-2S] cluster per subunit. This cluster acts as a Lewis acid cofactor.</text>
</comment>
<dbReference type="Proteomes" id="UP001567571">
    <property type="component" value="Unassembled WGS sequence"/>
</dbReference>
<keyword evidence="7 15" id="KW-0408">Iron</keyword>
<evidence type="ECO:0000313" key="22">
    <source>
        <dbReference type="Proteomes" id="UP001567571"/>
    </source>
</evidence>
<feature type="binding site" evidence="15">
    <location>
        <position position="76"/>
    </location>
    <ligand>
        <name>[2Fe-2S] cluster</name>
        <dbReference type="ChEBI" id="CHEBI:190135"/>
    </ligand>
</feature>
<evidence type="ECO:0000256" key="13">
    <source>
        <dbReference type="ARBA" id="ARBA00029437"/>
    </source>
</evidence>
<dbReference type="Proteomes" id="UP001501425">
    <property type="component" value="Unassembled WGS sequence"/>
</dbReference>
<evidence type="ECO:0000256" key="8">
    <source>
        <dbReference type="ARBA" id="ARBA00023014"/>
    </source>
</evidence>
<feature type="domain" description="Dihydroxy-acid/6-phosphogluconate dehydratase N-terminal" evidence="17">
    <location>
        <begin position="62"/>
        <end position="377"/>
    </location>
</feature>
<proteinExistence type="inferred from homology"/>
<dbReference type="InterPro" id="IPR037237">
    <property type="entry name" value="IlvD/EDD_N"/>
</dbReference>
<comment type="function">
    <text evidence="15">Functions in the biosynthesis of branched-chain amino acids. Catalyzes the dehydration of (2R,3R)-2,3-dihydroxy-3-methylpentanoate (2,3-dihydroxy-3-methylvalerate) into 2-oxo-3-methylpentanoate (2-oxo-3-methylvalerate) and of (2R)-2,3-dihydroxy-3-methylbutanoate (2,3-dihydroxyisovalerate) into 2-oxo-3-methylbutanoate (2-oxoisovalerate), the penultimate precursor to L-isoleucine and L-valine, respectively.</text>
</comment>
<evidence type="ECO:0000256" key="2">
    <source>
        <dbReference type="ARBA" id="ARBA00006486"/>
    </source>
</evidence>
<evidence type="ECO:0000256" key="5">
    <source>
        <dbReference type="ARBA" id="ARBA00022723"/>
    </source>
</evidence>
<gene>
    <name evidence="15 19" type="primary">ilvD</name>
    <name evidence="20" type="ORF">ABNG02_08665</name>
    <name evidence="19" type="ORF">GCM10008994_06950</name>
</gene>
<keyword evidence="8 15" id="KW-0411">Iron-sulfur</keyword>
<feature type="active site" description="Proton acceptor" evidence="15">
    <location>
        <position position="505"/>
    </location>
</feature>
<evidence type="ECO:0000256" key="7">
    <source>
        <dbReference type="ARBA" id="ARBA00023004"/>
    </source>
</evidence>
<comment type="subunit">
    <text evidence="15">Homodimer.</text>
</comment>
<dbReference type="InterPro" id="IPR056740">
    <property type="entry name" value="ILV_EDD_C"/>
</dbReference>
<comment type="pathway">
    <text evidence="13 15">Amino-acid biosynthesis; L-isoleucine biosynthesis; L-isoleucine from 2-oxobutanoate: step 3/4.</text>
</comment>
<feature type="region of interest" description="Disordered" evidence="16">
    <location>
        <begin position="1"/>
        <end position="45"/>
    </location>
</feature>
<dbReference type="InterPro" id="IPR000581">
    <property type="entry name" value="ILV_EDD_N"/>
</dbReference>
<keyword evidence="10 15" id="KW-0100">Branched-chain amino acid biosynthesis</keyword>
<dbReference type="EMBL" id="BAAADQ010000002">
    <property type="protein sequence ID" value="GAA0534658.1"/>
    <property type="molecule type" value="Genomic_DNA"/>
</dbReference>
<reference evidence="20 22" key="3">
    <citation type="submission" date="2024-06" db="EMBL/GenBank/DDBJ databases">
        <title>Halorubrum miltondacostae sp. nov., a potential PHA producer isolated from an inland solar saltern in Rio Maior, Portugal.</title>
        <authorList>
            <person name="Albuquerque L."/>
            <person name="Viver T."/>
            <person name="Barroso C."/>
            <person name="Claudino R."/>
            <person name="Galvan M."/>
            <person name="Simoes G."/>
            <person name="Lobo Da Cunha A."/>
            <person name="Egas C."/>
        </authorList>
    </citation>
    <scope>NUCLEOTIDE SEQUENCE [LARGE SCALE GENOMIC DNA]</scope>
    <source>
        <strain evidence="20 22">DSM 18646</strain>
    </source>
</reference>
<evidence type="ECO:0000313" key="20">
    <source>
        <dbReference type="EMBL" id="MEZ3167394.1"/>
    </source>
</evidence>
<evidence type="ECO:0000256" key="6">
    <source>
        <dbReference type="ARBA" id="ARBA00022842"/>
    </source>
</evidence>
<dbReference type="SUPFAM" id="SSF143975">
    <property type="entry name" value="IlvD/EDD N-terminal domain-like"/>
    <property type="match status" value="1"/>
</dbReference>
<keyword evidence="4 15" id="KW-0001">2Fe-2S</keyword>
<dbReference type="GO" id="GO:0009099">
    <property type="term" value="P:L-valine biosynthetic process"/>
    <property type="evidence" value="ECO:0007669"/>
    <property type="project" value="UniProtKB-UniRule"/>
</dbReference>
<dbReference type="InterPro" id="IPR042096">
    <property type="entry name" value="Dihydro-acid_dehy_C"/>
</dbReference>
<feature type="binding site" evidence="15">
    <location>
        <position position="150"/>
    </location>
    <ligand>
        <name>Mg(2+)</name>
        <dbReference type="ChEBI" id="CHEBI:18420"/>
    </ligand>
</feature>
<dbReference type="EC" id="4.2.1.9" evidence="14 15"/>
<dbReference type="HAMAP" id="MF_00012">
    <property type="entry name" value="IlvD"/>
    <property type="match status" value="1"/>
</dbReference>
<comment type="caution">
    <text evidence="15">Lacks conserved residue(s) required for the propagation of feature annotation.</text>
</comment>
<evidence type="ECO:0000256" key="1">
    <source>
        <dbReference type="ARBA" id="ARBA00001946"/>
    </source>
</evidence>
<feature type="domain" description="Dihydroxy-acid/6-phosphogluconate dehydratase C-terminal" evidence="18">
    <location>
        <begin position="399"/>
        <end position="586"/>
    </location>
</feature>
<comment type="pathway">
    <text evidence="12 15">Amino-acid biosynthesis; L-valine biosynthesis; L-valine from pyruvate: step 3/4.</text>
</comment>
<dbReference type="GO" id="GO:0004160">
    <property type="term" value="F:dihydroxy-acid dehydratase activity"/>
    <property type="evidence" value="ECO:0007669"/>
    <property type="project" value="UniProtKB-UniRule"/>
</dbReference>
<dbReference type="NCBIfam" id="TIGR00110">
    <property type="entry name" value="ilvD"/>
    <property type="match status" value="1"/>
</dbReference>
<comment type="catalytic activity">
    <reaction evidence="15">
        <text>(2R,3R)-2,3-dihydroxy-3-methylpentanoate = (S)-3-methyl-2-oxopentanoate + H2O</text>
        <dbReference type="Rhea" id="RHEA:27694"/>
        <dbReference type="ChEBI" id="CHEBI:15377"/>
        <dbReference type="ChEBI" id="CHEBI:35146"/>
        <dbReference type="ChEBI" id="CHEBI:49258"/>
        <dbReference type="EC" id="4.2.1.9"/>
    </reaction>
</comment>
<dbReference type="Pfam" id="PF00920">
    <property type="entry name" value="ILVD_EDD_N"/>
    <property type="match status" value="1"/>
</dbReference>
<evidence type="ECO:0000256" key="11">
    <source>
        <dbReference type="ARBA" id="ARBA00029304"/>
    </source>
</evidence>
<keyword evidence="6 15" id="KW-0460">Magnesium</keyword>
<evidence type="ECO:0000256" key="15">
    <source>
        <dbReference type="HAMAP-Rule" id="MF_00012"/>
    </source>
</evidence>
<dbReference type="RefSeq" id="WP_343776684.1">
    <property type="nucleotide sequence ID" value="NZ_BAAADQ010000002.1"/>
</dbReference>
<dbReference type="PROSITE" id="PS00887">
    <property type="entry name" value="ILVD_EDD_2"/>
    <property type="match status" value="1"/>
</dbReference>
<dbReference type="EMBL" id="JBEDNW010000004">
    <property type="protein sequence ID" value="MEZ3167394.1"/>
    <property type="molecule type" value="Genomic_DNA"/>
</dbReference>
<name>A0AAV3SRG9_9EURY</name>
<dbReference type="AlphaFoldDB" id="A0AAV3SRG9"/>
<dbReference type="InterPro" id="IPR050165">
    <property type="entry name" value="DHAD_IlvD/Edd"/>
</dbReference>
<feature type="compositionally biased region" description="Basic and acidic residues" evidence="16">
    <location>
        <begin position="11"/>
        <end position="44"/>
    </location>
</feature>
<evidence type="ECO:0000256" key="16">
    <source>
        <dbReference type="SAM" id="MobiDB-lite"/>
    </source>
</evidence>
<protein>
    <recommendedName>
        <fullName evidence="14 15">Dihydroxy-acid dehydratase</fullName>
        <shortName evidence="15">DAD</shortName>
        <ecNumber evidence="14 15">4.2.1.9</ecNumber>
    </recommendedName>
</protein>
<evidence type="ECO:0000256" key="3">
    <source>
        <dbReference type="ARBA" id="ARBA00022605"/>
    </source>
</evidence>
<evidence type="ECO:0000313" key="19">
    <source>
        <dbReference type="EMBL" id="GAA0534658.1"/>
    </source>
</evidence>
<dbReference type="Pfam" id="PF24877">
    <property type="entry name" value="ILV_EDD_C"/>
    <property type="match status" value="1"/>
</dbReference>
<comment type="caution">
    <text evidence="19">The sequence shown here is derived from an EMBL/GenBank/DDBJ whole genome shotgun (WGS) entry which is preliminary data.</text>
</comment>
<organism evidence="19 21">
    <name type="scientific">Halorubrum ejinorense</name>
    <dbReference type="NCBI Taxonomy" id="425309"/>
    <lineage>
        <taxon>Archaea</taxon>
        <taxon>Methanobacteriati</taxon>
        <taxon>Methanobacteriota</taxon>
        <taxon>Stenosarchaea group</taxon>
        <taxon>Halobacteria</taxon>
        <taxon>Halobacteriales</taxon>
        <taxon>Haloferacaceae</taxon>
        <taxon>Halorubrum</taxon>
    </lineage>
</organism>
<dbReference type="PANTHER" id="PTHR21000:SF5">
    <property type="entry name" value="DIHYDROXY-ACID DEHYDRATASE, MITOCHONDRIAL"/>
    <property type="match status" value="1"/>
</dbReference>
<keyword evidence="9 15" id="KW-0456">Lyase</keyword>
<dbReference type="NCBIfam" id="NF002068">
    <property type="entry name" value="PRK00911.1"/>
    <property type="match status" value="1"/>
</dbReference>
<accession>A0AAV3SRG9</accession>
<feature type="binding site" description="via carbamate group" evidence="15">
    <location>
        <position position="151"/>
    </location>
    <ligand>
        <name>Mg(2+)</name>
        <dbReference type="ChEBI" id="CHEBI:18420"/>
    </ligand>
</feature>
<dbReference type="InterPro" id="IPR020558">
    <property type="entry name" value="DiOHA_6PGluconate_deHydtase_CS"/>
</dbReference>
<comment type="catalytic activity">
    <reaction evidence="11">
        <text>(2R)-2,3-dihydroxy-3-methylbutanoate = 3-methyl-2-oxobutanoate + H2O</text>
        <dbReference type="Rhea" id="RHEA:24809"/>
        <dbReference type="ChEBI" id="CHEBI:11851"/>
        <dbReference type="ChEBI" id="CHEBI:15377"/>
        <dbReference type="ChEBI" id="CHEBI:49072"/>
        <dbReference type="EC" id="4.2.1.9"/>
    </reaction>
    <physiologicalReaction direction="left-to-right" evidence="11">
        <dbReference type="Rhea" id="RHEA:24810"/>
    </physiologicalReaction>
</comment>
<evidence type="ECO:0000259" key="18">
    <source>
        <dbReference type="Pfam" id="PF24877"/>
    </source>
</evidence>
<evidence type="ECO:0000256" key="10">
    <source>
        <dbReference type="ARBA" id="ARBA00023304"/>
    </source>
</evidence>
<keyword evidence="5 15" id="KW-0479">Metal-binding</keyword>
<keyword evidence="22" id="KW-1185">Reference proteome</keyword>
<feature type="binding site" evidence="15">
    <location>
        <position position="108"/>
    </location>
    <ligand>
        <name>Mg(2+)</name>
        <dbReference type="ChEBI" id="CHEBI:18420"/>
    </ligand>
</feature>
<comment type="similarity">
    <text evidence="2 15">Belongs to the IlvD/Edd family.</text>
</comment>
<evidence type="ECO:0000259" key="17">
    <source>
        <dbReference type="Pfam" id="PF00920"/>
    </source>
</evidence>
<comment type="cofactor">
    <cofactor evidence="1 15">
        <name>Mg(2+)</name>
        <dbReference type="ChEBI" id="CHEBI:18420"/>
    </cofactor>
</comment>
<dbReference type="InterPro" id="IPR004404">
    <property type="entry name" value="DihydroxyA_deHydtase"/>
</dbReference>
<dbReference type="GO" id="GO:0000287">
    <property type="term" value="F:magnesium ion binding"/>
    <property type="evidence" value="ECO:0007669"/>
    <property type="project" value="UniProtKB-UniRule"/>
</dbReference>
<dbReference type="SUPFAM" id="SSF52016">
    <property type="entry name" value="LeuD/IlvD-like"/>
    <property type="match status" value="1"/>
</dbReference>
<reference evidence="19" key="1">
    <citation type="journal article" date="2014" name="Int. J. Syst. Evol. Microbiol.">
        <title>Complete genome sequence of Corynebacterium casei LMG S-19264T (=DSM 44701T), isolated from a smear-ripened cheese.</title>
        <authorList>
            <consortium name="US DOE Joint Genome Institute (JGI-PGF)"/>
            <person name="Walter F."/>
            <person name="Albersmeier A."/>
            <person name="Kalinowski J."/>
            <person name="Ruckert C."/>
        </authorList>
    </citation>
    <scope>NUCLEOTIDE SEQUENCE</scope>
    <source>
        <strain evidence="19">JCM 14265</strain>
    </source>
</reference>
<evidence type="ECO:0000256" key="14">
    <source>
        <dbReference type="ARBA" id="ARBA00029490"/>
    </source>
</evidence>
<dbReference type="Gene3D" id="3.50.30.80">
    <property type="entry name" value="IlvD/EDD C-terminal domain-like"/>
    <property type="match status" value="1"/>
</dbReference>
<feature type="modified residue" description="N6-carboxylysine" evidence="15">
    <location>
        <position position="151"/>
    </location>
</feature>
<dbReference type="GO" id="GO:0009097">
    <property type="term" value="P:isoleucine biosynthetic process"/>
    <property type="evidence" value="ECO:0007669"/>
    <property type="project" value="UniProtKB-UniRule"/>
</dbReference>
<feature type="binding site" evidence="15">
    <location>
        <position position="479"/>
    </location>
    <ligand>
        <name>Mg(2+)</name>
        <dbReference type="ChEBI" id="CHEBI:18420"/>
    </ligand>
</feature>
<evidence type="ECO:0000256" key="9">
    <source>
        <dbReference type="ARBA" id="ARBA00023239"/>
    </source>
</evidence>
<sequence length="596" mass="63441">MSEQQSQSDDDERRRRREDTDRFAGGKDEDLRSRDVTEGPDKAPHRAMFRAMGFDDEDLSSPIVGVPNPAADITPCNVHLDDVADAALDGVDAAGGMPIEFGTITISDAISMGTEGMKASLISREVIADSVELVSFGERMDALVTVGGCDKNLPGMMMAAIRTDLPSVFLYGGSIMPGQHDGRDVTIVQVFEGVGTYAQGDMDADELDDLERHACPGAGSCGGMFTANTMASIAEALGLAPLGSASAPAEDPERYAVAERAGELVMDCIENDRRPSDILSRESFENAIALQTAIGGSTNGVLHLLALAAEADVDLSIDDFDEISRRTPKVANLQPGGTRVMNDLHEIGGVPVVLRRLLEADLLHGDAMTVTGRTLAEEIAELEERGDLPEDSEIEADFLYTVDEPKEPEGAIKVLDGNLAPDGAVLKVTGDDEFYHEGPARVFEDEEEAMEYVQSGGIESGDVIVIRNEGPRGGPGMREMLGVTAAVVGAGHEDDVALLTDGRFSGGTRGPMIGHVAPEAAVGGPIGLIEDGDHVTVDIPERDLEVDLSEEELAARRDEWETPEPPYEGGVLAKYARDFASADLGAVTNPRLTRER</sequence>
<dbReference type="PROSITE" id="PS00886">
    <property type="entry name" value="ILVD_EDD_1"/>
    <property type="match status" value="1"/>
</dbReference>
<evidence type="ECO:0000256" key="4">
    <source>
        <dbReference type="ARBA" id="ARBA00022714"/>
    </source>
</evidence>
<dbReference type="FunFam" id="3.50.30.80:FF:000001">
    <property type="entry name" value="Dihydroxy-acid dehydratase"/>
    <property type="match status" value="1"/>
</dbReference>
<keyword evidence="3 15" id="KW-0028">Amino-acid biosynthesis</keyword>
<dbReference type="PANTHER" id="PTHR21000">
    <property type="entry name" value="DIHYDROXY-ACID DEHYDRATASE DAD"/>
    <property type="match status" value="1"/>
</dbReference>
<evidence type="ECO:0000256" key="12">
    <source>
        <dbReference type="ARBA" id="ARBA00029436"/>
    </source>
</evidence>
<dbReference type="GO" id="GO:0051537">
    <property type="term" value="F:2 iron, 2 sulfur cluster binding"/>
    <property type="evidence" value="ECO:0007669"/>
    <property type="project" value="UniProtKB-UniRule"/>
</dbReference>